<keyword evidence="1" id="KW-0472">Membrane</keyword>
<accession>A0AAQ3NXL4</accession>
<keyword evidence="1" id="KW-0812">Transmembrane</keyword>
<gene>
    <name evidence="2" type="ORF">V8G54_010470</name>
</gene>
<keyword evidence="1" id="KW-1133">Transmembrane helix</keyword>
<evidence type="ECO:0000313" key="3">
    <source>
        <dbReference type="Proteomes" id="UP001374535"/>
    </source>
</evidence>
<keyword evidence="3" id="KW-1185">Reference proteome</keyword>
<feature type="transmembrane region" description="Helical" evidence="1">
    <location>
        <begin position="95"/>
        <end position="114"/>
    </location>
</feature>
<reference evidence="2 3" key="1">
    <citation type="journal article" date="2023" name="Life. Sci Alliance">
        <title>Evolutionary insights into 3D genome organization and epigenetic landscape of Vigna mungo.</title>
        <authorList>
            <person name="Junaid A."/>
            <person name="Singh B."/>
            <person name="Bhatia S."/>
        </authorList>
    </citation>
    <scope>NUCLEOTIDE SEQUENCE [LARGE SCALE GENOMIC DNA]</scope>
    <source>
        <strain evidence="2">Urdbean</strain>
    </source>
</reference>
<dbReference type="AlphaFoldDB" id="A0AAQ3NXL4"/>
<dbReference type="EMBL" id="CP144698">
    <property type="protein sequence ID" value="WVZ17488.1"/>
    <property type="molecule type" value="Genomic_DNA"/>
</dbReference>
<name>A0AAQ3NXL4_VIGMU</name>
<protein>
    <submittedName>
        <fullName evidence="2">Uncharacterized protein</fullName>
    </submittedName>
</protein>
<dbReference type="Proteomes" id="UP001374535">
    <property type="component" value="Chromosome 3"/>
</dbReference>
<sequence>MFTAFSFHWIISKLFSFLVTDPLLGSSFSLWLLPIMGSSDRLFNRQRTLHEILGGGQGIKFLFLISFYSMSLMVIGVDQCYFFLCSFWYYLIQQWHGFMGCALISFLFAFWYQCEKGQDQKNRMSW</sequence>
<organism evidence="2 3">
    <name type="scientific">Vigna mungo</name>
    <name type="common">Black gram</name>
    <name type="synonym">Phaseolus mungo</name>
    <dbReference type="NCBI Taxonomy" id="3915"/>
    <lineage>
        <taxon>Eukaryota</taxon>
        <taxon>Viridiplantae</taxon>
        <taxon>Streptophyta</taxon>
        <taxon>Embryophyta</taxon>
        <taxon>Tracheophyta</taxon>
        <taxon>Spermatophyta</taxon>
        <taxon>Magnoliopsida</taxon>
        <taxon>eudicotyledons</taxon>
        <taxon>Gunneridae</taxon>
        <taxon>Pentapetalae</taxon>
        <taxon>rosids</taxon>
        <taxon>fabids</taxon>
        <taxon>Fabales</taxon>
        <taxon>Fabaceae</taxon>
        <taxon>Papilionoideae</taxon>
        <taxon>50 kb inversion clade</taxon>
        <taxon>NPAAA clade</taxon>
        <taxon>indigoferoid/millettioid clade</taxon>
        <taxon>Phaseoleae</taxon>
        <taxon>Vigna</taxon>
    </lineage>
</organism>
<feature type="transmembrane region" description="Helical" evidence="1">
    <location>
        <begin position="14"/>
        <end position="37"/>
    </location>
</feature>
<proteinExistence type="predicted"/>
<feature type="transmembrane region" description="Helical" evidence="1">
    <location>
        <begin position="58"/>
        <end position="89"/>
    </location>
</feature>
<evidence type="ECO:0000313" key="2">
    <source>
        <dbReference type="EMBL" id="WVZ17488.1"/>
    </source>
</evidence>
<evidence type="ECO:0000256" key="1">
    <source>
        <dbReference type="SAM" id="Phobius"/>
    </source>
</evidence>